<dbReference type="AlphaFoldDB" id="A0A1B7KP61"/>
<reference evidence="2" key="1">
    <citation type="submission" date="2016-05" db="EMBL/GenBank/DDBJ databases">
        <authorList>
            <person name="Wang W."/>
            <person name="Zhu L."/>
        </authorList>
    </citation>
    <scope>NUCLEOTIDE SEQUENCE [LARGE SCALE GENOMIC DNA]</scope>
    <source>
        <strain evidence="2">W-2</strain>
    </source>
</reference>
<evidence type="ECO:0000313" key="2">
    <source>
        <dbReference type="Proteomes" id="UP000078290"/>
    </source>
</evidence>
<sequence length="101" mass="10295">MAATPKRLYKGTAGTTSSTAYTVPANTTTIVKNIVLTNKSASAATVTVVIAGTEIINNYSIDPNDTISVDLSLVMSAGETITVQASAANAINIYISGVEVA</sequence>
<protein>
    <submittedName>
        <fullName evidence="1">Uncharacterized protein</fullName>
    </submittedName>
</protein>
<evidence type="ECO:0000313" key="1">
    <source>
        <dbReference type="EMBL" id="OAT71867.1"/>
    </source>
</evidence>
<proteinExistence type="predicted"/>
<comment type="caution">
    <text evidence="1">The sequence shown here is derived from an EMBL/GenBank/DDBJ whole genome shotgun (WGS) entry which is preliminary data.</text>
</comment>
<dbReference type="InterPro" id="IPR010916">
    <property type="entry name" value="TonB_box_CS"/>
</dbReference>
<dbReference type="EMBL" id="LXMA01000038">
    <property type="protein sequence ID" value="OAT71867.1"/>
    <property type="molecule type" value="Genomic_DNA"/>
</dbReference>
<dbReference type="Proteomes" id="UP000078290">
    <property type="component" value="Unassembled WGS sequence"/>
</dbReference>
<dbReference type="RefSeq" id="WP_064552374.1">
    <property type="nucleotide sequence ID" value="NZ_LXMA01000038.1"/>
</dbReference>
<dbReference type="PROSITE" id="PS00430">
    <property type="entry name" value="TONB_DEPENDENT_REC_1"/>
    <property type="match status" value="1"/>
</dbReference>
<organism evidence="1 2">
    <name type="scientific">Parageobacillus thermoglucosidasius</name>
    <name type="common">Geobacillus thermoglucosidasius</name>
    <dbReference type="NCBI Taxonomy" id="1426"/>
    <lineage>
        <taxon>Bacteria</taxon>
        <taxon>Bacillati</taxon>
        <taxon>Bacillota</taxon>
        <taxon>Bacilli</taxon>
        <taxon>Bacillales</taxon>
        <taxon>Anoxybacillaceae</taxon>
        <taxon>Parageobacillus</taxon>
    </lineage>
</organism>
<accession>A0A1B7KP61</accession>
<gene>
    <name evidence="1" type="ORF">A7K69_10680</name>
</gene>
<name>A0A1B7KP61_PARTM</name>